<dbReference type="EMBL" id="SWLB01000024">
    <property type="protein sequence ID" value="KAF3322936.1"/>
    <property type="molecule type" value="Genomic_DNA"/>
</dbReference>
<comment type="caution">
    <text evidence="4">The sequence shown here is derived from an EMBL/GenBank/DDBJ whole genome shotgun (WGS) entry which is preliminary data.</text>
</comment>
<dbReference type="PANTHER" id="PTHR44303">
    <property type="entry name" value="DNAJ HOMOLOG SUBFAMILY C MEMBER 16"/>
    <property type="match status" value="1"/>
</dbReference>
<proteinExistence type="predicted"/>
<evidence type="ECO:0000256" key="1">
    <source>
        <dbReference type="SAM" id="MobiDB-lite"/>
    </source>
</evidence>
<dbReference type="InterPro" id="IPR001623">
    <property type="entry name" value="DnaJ_domain"/>
</dbReference>
<dbReference type="AlphaFoldDB" id="A0A833QIK0"/>
<dbReference type="OrthoDB" id="767702at2759"/>
<keyword evidence="2" id="KW-0812">Transmembrane</keyword>
<dbReference type="GO" id="GO:0005783">
    <property type="term" value="C:endoplasmic reticulum"/>
    <property type="evidence" value="ECO:0007669"/>
    <property type="project" value="UniProtKB-ARBA"/>
</dbReference>
<evidence type="ECO:0000313" key="5">
    <source>
        <dbReference type="Proteomes" id="UP000623129"/>
    </source>
</evidence>
<gene>
    <name evidence="4" type="ORF">FCM35_KLT12925</name>
</gene>
<dbReference type="InterPro" id="IPR036869">
    <property type="entry name" value="J_dom_sf"/>
</dbReference>
<dbReference type="SUPFAM" id="SSF46565">
    <property type="entry name" value="Chaperone J-domain"/>
    <property type="match status" value="1"/>
</dbReference>
<dbReference type="SUPFAM" id="SSF52833">
    <property type="entry name" value="Thioredoxin-like"/>
    <property type="match status" value="2"/>
</dbReference>
<reference evidence="4" key="1">
    <citation type="submission" date="2020-01" db="EMBL/GenBank/DDBJ databases">
        <title>Genome sequence of Kobresia littledalei, the first chromosome-level genome in the family Cyperaceae.</title>
        <authorList>
            <person name="Qu G."/>
        </authorList>
    </citation>
    <scope>NUCLEOTIDE SEQUENCE</scope>
    <source>
        <strain evidence="4">C.B.Clarke</strain>
        <tissue evidence="4">Leaf</tissue>
    </source>
</reference>
<protein>
    <recommendedName>
        <fullName evidence="3">J domain-containing protein</fullName>
    </recommendedName>
</protein>
<feature type="region of interest" description="Disordered" evidence="1">
    <location>
        <begin position="658"/>
        <end position="715"/>
    </location>
</feature>
<dbReference type="Gene3D" id="3.40.30.10">
    <property type="entry name" value="Glutaredoxin"/>
    <property type="match status" value="1"/>
</dbReference>
<feature type="domain" description="J" evidence="3">
    <location>
        <begin position="37"/>
        <end position="108"/>
    </location>
</feature>
<organism evidence="4 5">
    <name type="scientific">Carex littledalei</name>
    <dbReference type="NCBI Taxonomy" id="544730"/>
    <lineage>
        <taxon>Eukaryota</taxon>
        <taxon>Viridiplantae</taxon>
        <taxon>Streptophyta</taxon>
        <taxon>Embryophyta</taxon>
        <taxon>Tracheophyta</taxon>
        <taxon>Spermatophyta</taxon>
        <taxon>Magnoliopsida</taxon>
        <taxon>Liliopsida</taxon>
        <taxon>Poales</taxon>
        <taxon>Cyperaceae</taxon>
        <taxon>Cyperoideae</taxon>
        <taxon>Cariceae</taxon>
        <taxon>Carex</taxon>
        <taxon>Carex subgen. Euthyceras</taxon>
    </lineage>
</organism>
<evidence type="ECO:0000259" key="3">
    <source>
        <dbReference type="PROSITE" id="PS50076"/>
    </source>
</evidence>
<keyword evidence="2" id="KW-1133">Transmembrane helix</keyword>
<evidence type="ECO:0000256" key="2">
    <source>
        <dbReference type="SAM" id="Phobius"/>
    </source>
</evidence>
<dbReference type="PROSITE" id="PS50076">
    <property type="entry name" value="DNAJ_2"/>
    <property type="match status" value="1"/>
</dbReference>
<dbReference type="InterPro" id="IPR052448">
    <property type="entry name" value="DnaJ_C16_autophagy_reg"/>
</dbReference>
<evidence type="ECO:0000313" key="4">
    <source>
        <dbReference type="EMBL" id="KAF3322936.1"/>
    </source>
</evidence>
<feature type="transmembrane region" description="Helical" evidence="2">
    <location>
        <begin position="12"/>
        <end position="34"/>
    </location>
</feature>
<sequence length="715" mass="81220">MAPGIPPFLKKYWLPLLLFAVGLFFQLVVLPSSYPPTHYDVLKLGRYASVEEVRKSYEQFSQKWYFYIYRSLLKLQLWLLSFRSQFLIRYAFELLSNPILKKYYDLFGLDEQQDVFVSIKKQYQNEEDYTKIKLPLLDPSSYDSTIDAFNVIGHEELMSGADREKPLLVQVYSNWSPRCAQFSDSWKRIASLLDGLADTGMVEISDVELAAHHADNKFAKQPFFRNGLPALVAYPPFCRSSDCYMRYQGELSVDAVIDWTATYVLGLPRILYYSKETLDYAMFLFFTYLFINISVCCEKKVKILFFSSTGERAAPFLRKLALEYSNYVAFANILWTEEDSQFWWNSLRVESAPAFVLLKGSVTDPAVYHGLPNRSELIKLIEDHRRQEIPQLRSDTATQLGCDAKGHSRAGFDTLVWYCVIVAGRPSSELSKMRELMHSTRKKLTGYAGADQTENLDSLNDVATSPAAIAFKDNRLSFAWLDGDVQKKLCLFYLNPEDAEGACGPRYGDHESPRVFIVRFQRRTKEEEEKIQEKTKNNVMQSLLQQGANSASLLVAKYNGTQEADEIVKWISQIIKDGDTHAIPFFDQKVPDLELEEPSRVWSSGTRTVHSAGSGLVQRVKSVISLVSDYAGDPRIGPSLLLCACISFGAIWLKNTSPSVQSSDNRQENKTKTNEMTGKRRSRKPRSGLTDNPVSITDEVPEDAVNLLSSGSDSE</sequence>
<dbReference type="InterPro" id="IPR036249">
    <property type="entry name" value="Thioredoxin-like_sf"/>
</dbReference>
<keyword evidence="2" id="KW-0472">Membrane</keyword>
<dbReference type="Proteomes" id="UP000623129">
    <property type="component" value="Unassembled WGS sequence"/>
</dbReference>
<dbReference type="PANTHER" id="PTHR44303:SF2">
    <property type="entry name" value="DNAJ HOMOLOG SUBFAMILY C MEMBER 16"/>
    <property type="match status" value="1"/>
</dbReference>
<name>A0A833QIK0_9POAL</name>
<keyword evidence="5" id="KW-1185">Reference proteome</keyword>
<accession>A0A833QIK0</accession>